<proteinExistence type="predicted"/>
<protein>
    <submittedName>
        <fullName evidence="1">Uncharacterized protein</fullName>
    </submittedName>
</protein>
<sequence length="97" mass="10165">MVLGLSPPAGSSSELCQFDDIQAARQLLADLIREGKVAEYKVVGQQAVPSNAGAKDHGTSSAQMKEVLSSGNETELGLSVDATRNHIEIAMDIIANV</sequence>
<dbReference type="EMBL" id="JADCNM010000005">
    <property type="protein sequence ID" value="KAG0483755.1"/>
    <property type="molecule type" value="Genomic_DNA"/>
</dbReference>
<accession>A0A835R1J1</accession>
<evidence type="ECO:0000313" key="2">
    <source>
        <dbReference type="Proteomes" id="UP000639772"/>
    </source>
</evidence>
<evidence type="ECO:0000313" key="1">
    <source>
        <dbReference type="EMBL" id="KAG0483755.1"/>
    </source>
</evidence>
<organism evidence="1 2">
    <name type="scientific">Vanilla planifolia</name>
    <name type="common">Vanilla</name>
    <dbReference type="NCBI Taxonomy" id="51239"/>
    <lineage>
        <taxon>Eukaryota</taxon>
        <taxon>Viridiplantae</taxon>
        <taxon>Streptophyta</taxon>
        <taxon>Embryophyta</taxon>
        <taxon>Tracheophyta</taxon>
        <taxon>Spermatophyta</taxon>
        <taxon>Magnoliopsida</taxon>
        <taxon>Liliopsida</taxon>
        <taxon>Asparagales</taxon>
        <taxon>Orchidaceae</taxon>
        <taxon>Vanilloideae</taxon>
        <taxon>Vanilleae</taxon>
        <taxon>Vanilla</taxon>
    </lineage>
</organism>
<name>A0A835R1J1_VANPL</name>
<reference evidence="1 2" key="1">
    <citation type="journal article" date="2020" name="Nat. Food">
        <title>A phased Vanilla planifolia genome enables genetic improvement of flavour and production.</title>
        <authorList>
            <person name="Hasing T."/>
            <person name="Tang H."/>
            <person name="Brym M."/>
            <person name="Khazi F."/>
            <person name="Huang T."/>
            <person name="Chambers A.H."/>
        </authorList>
    </citation>
    <scope>NUCLEOTIDE SEQUENCE [LARGE SCALE GENOMIC DNA]</scope>
    <source>
        <tissue evidence="1">Leaf</tissue>
    </source>
</reference>
<gene>
    <name evidence="1" type="ORF">HPP92_011839</name>
</gene>
<dbReference type="Proteomes" id="UP000639772">
    <property type="component" value="Unassembled WGS sequence"/>
</dbReference>
<comment type="caution">
    <text evidence="1">The sequence shown here is derived from an EMBL/GenBank/DDBJ whole genome shotgun (WGS) entry which is preliminary data.</text>
</comment>
<dbReference type="AlphaFoldDB" id="A0A835R1J1"/>